<sequence>MRLNGLLVKTINHSTLKSLSLIAVFGALLGSCGSPSANSPTSPTGASPESPAAGKDFTVGMVLVGPKQDGGWNQAQFEGIQTALKTIPGTKLEYVDKVNVADRPNVKGSQVADDLISKGAKFVIFNSDDFKDDALATAKKHPDVTVIHASGDYAWKEGKNFKNQPNLGNIMGRMEYGKMIAGCAAALGTETGKIGYLGPLINDETRRYSSSAYLGAKYCWETYRKKKAENLNFKVTWIGFWFNIPGKTLDPTKVADDYYNGGYDVVMSGIDTPEAAVQGKKAAEAGKKVKFVHYDLASGCNLAPDICLGVPYYNWSFPYANSIKKAIAGNYTSEFTWLAPDWKDINNPETSMVGFNPGTALGDNKKFLDEFIKGLGDGSINPFKGPLNFQDGTPFLKAGETATDQQIWYLPQLLAGMEGSSK</sequence>
<dbReference type="EMBL" id="PVWG01000032">
    <property type="protein sequence ID" value="PSB17137.1"/>
    <property type="molecule type" value="Genomic_DNA"/>
</dbReference>
<dbReference type="InterPro" id="IPR003760">
    <property type="entry name" value="PnrA-like"/>
</dbReference>
<name>A0A2T1D9K3_9CYAN</name>
<keyword evidence="5" id="KW-1185">Reference proteome</keyword>
<dbReference type="AlphaFoldDB" id="A0A2T1D9K3"/>
<dbReference type="STRING" id="1920490.GCA_001895925_00452"/>
<keyword evidence="1 2" id="KW-0732">Signal</keyword>
<organism evidence="4 5">
    <name type="scientific">Phormidesmis priestleyi ULC007</name>
    <dbReference type="NCBI Taxonomy" id="1920490"/>
    <lineage>
        <taxon>Bacteria</taxon>
        <taxon>Bacillati</taxon>
        <taxon>Cyanobacteriota</taxon>
        <taxon>Cyanophyceae</taxon>
        <taxon>Leptolyngbyales</taxon>
        <taxon>Leptolyngbyaceae</taxon>
        <taxon>Phormidesmis</taxon>
    </lineage>
</organism>
<evidence type="ECO:0000313" key="4">
    <source>
        <dbReference type="EMBL" id="PSB17137.1"/>
    </source>
</evidence>
<accession>A0A2T1D9K3</accession>
<evidence type="ECO:0000256" key="2">
    <source>
        <dbReference type="SAM" id="SignalP"/>
    </source>
</evidence>
<dbReference type="InterPro" id="IPR052910">
    <property type="entry name" value="ABC-Purine-Binding"/>
</dbReference>
<dbReference type="PROSITE" id="PS51257">
    <property type="entry name" value="PROKAR_LIPOPROTEIN"/>
    <property type="match status" value="1"/>
</dbReference>
<evidence type="ECO:0000256" key="1">
    <source>
        <dbReference type="ARBA" id="ARBA00022729"/>
    </source>
</evidence>
<reference evidence="4 5" key="1">
    <citation type="submission" date="2018-02" db="EMBL/GenBank/DDBJ databases">
        <authorList>
            <person name="Cohen D.B."/>
            <person name="Kent A.D."/>
        </authorList>
    </citation>
    <scope>NUCLEOTIDE SEQUENCE [LARGE SCALE GENOMIC DNA]</scope>
    <source>
        <strain evidence="4 5">ULC007</strain>
    </source>
</reference>
<dbReference type="OrthoDB" id="9769871at2"/>
<reference evidence="4 5" key="2">
    <citation type="submission" date="2018-03" db="EMBL/GenBank/DDBJ databases">
        <title>The ancient ancestry and fast evolution of plastids.</title>
        <authorList>
            <person name="Moore K.R."/>
            <person name="Magnabosco C."/>
            <person name="Momper L."/>
            <person name="Gold D.A."/>
            <person name="Bosak T."/>
            <person name="Fournier G.P."/>
        </authorList>
    </citation>
    <scope>NUCLEOTIDE SEQUENCE [LARGE SCALE GENOMIC DNA]</scope>
    <source>
        <strain evidence="4 5">ULC007</strain>
    </source>
</reference>
<dbReference type="PANTHER" id="PTHR43208:SF1">
    <property type="entry name" value="ABC TRANSPORTER SUBSTRATE-BINDING PROTEIN"/>
    <property type="match status" value="1"/>
</dbReference>
<feature type="chain" id="PRO_5015704074" evidence="2">
    <location>
        <begin position="37"/>
        <end position="422"/>
    </location>
</feature>
<dbReference type="Gene3D" id="3.40.50.2300">
    <property type="match status" value="2"/>
</dbReference>
<protein>
    <submittedName>
        <fullName evidence="4">BMP family ABC transporter substrate-binding protein</fullName>
    </submittedName>
</protein>
<evidence type="ECO:0000313" key="5">
    <source>
        <dbReference type="Proteomes" id="UP000238634"/>
    </source>
</evidence>
<dbReference type="Proteomes" id="UP000238634">
    <property type="component" value="Unassembled WGS sequence"/>
</dbReference>
<comment type="caution">
    <text evidence="4">The sequence shown here is derived from an EMBL/GenBank/DDBJ whole genome shotgun (WGS) entry which is preliminary data.</text>
</comment>
<gene>
    <name evidence="4" type="ORF">C7B65_19635</name>
</gene>
<feature type="domain" description="ABC transporter substrate-binding protein PnrA-like" evidence="3">
    <location>
        <begin position="58"/>
        <end position="218"/>
    </location>
</feature>
<dbReference type="GO" id="GO:0005886">
    <property type="term" value="C:plasma membrane"/>
    <property type="evidence" value="ECO:0007669"/>
    <property type="project" value="InterPro"/>
</dbReference>
<dbReference type="Pfam" id="PF02608">
    <property type="entry name" value="Bmp"/>
    <property type="match status" value="1"/>
</dbReference>
<evidence type="ECO:0000259" key="3">
    <source>
        <dbReference type="Pfam" id="PF02608"/>
    </source>
</evidence>
<proteinExistence type="predicted"/>
<feature type="signal peptide" evidence="2">
    <location>
        <begin position="1"/>
        <end position="36"/>
    </location>
</feature>
<dbReference type="PANTHER" id="PTHR43208">
    <property type="entry name" value="ABC TRANSPORTER SUBSTRATE-BINDING PROTEIN"/>
    <property type="match status" value="1"/>
</dbReference>